<dbReference type="HAMAP" id="MF_00715">
    <property type="entry name" value="SlyX"/>
    <property type="match status" value="1"/>
</dbReference>
<comment type="similarity">
    <text evidence="1">Belongs to the SlyX family.</text>
</comment>
<dbReference type="Gene3D" id="1.20.5.300">
    <property type="match status" value="1"/>
</dbReference>
<evidence type="ECO:0000256" key="2">
    <source>
        <dbReference type="SAM" id="MobiDB-lite"/>
    </source>
</evidence>
<evidence type="ECO:0000313" key="3">
    <source>
        <dbReference type="EMBL" id="ALS34431.1"/>
    </source>
</evidence>
<dbReference type="GeneID" id="300943167"/>
<gene>
    <name evidence="1 3" type="primary">slyX</name>
    <name evidence="3" type="ORF">PTRA_a3461</name>
</gene>
<dbReference type="OrthoDB" id="5771733at2"/>
<dbReference type="KEGG" id="ptn:PTRA_a3461"/>
<dbReference type="EMBL" id="CP011034">
    <property type="protein sequence ID" value="ALS34431.1"/>
    <property type="molecule type" value="Genomic_DNA"/>
</dbReference>
<organism evidence="3">
    <name type="scientific">Pseudoalteromonas translucida KMM 520</name>
    <dbReference type="NCBI Taxonomy" id="1315283"/>
    <lineage>
        <taxon>Bacteria</taxon>
        <taxon>Pseudomonadati</taxon>
        <taxon>Pseudomonadota</taxon>
        <taxon>Gammaproteobacteria</taxon>
        <taxon>Alteromonadales</taxon>
        <taxon>Pseudoalteromonadaceae</taxon>
        <taxon>Pseudoalteromonas</taxon>
    </lineage>
</organism>
<dbReference type="AlphaFoldDB" id="A0A0U2IT78"/>
<evidence type="ECO:0000256" key="1">
    <source>
        <dbReference type="HAMAP-Rule" id="MF_00715"/>
    </source>
</evidence>
<protein>
    <recommendedName>
        <fullName evidence="1">Protein SlyX homolog</fullName>
    </recommendedName>
</protein>
<accession>A0A0U2IT78</accession>
<reference evidence="3 4" key="1">
    <citation type="submission" date="2015-03" db="EMBL/GenBank/DDBJ databases">
        <authorList>
            <person name="Murphy D."/>
        </authorList>
    </citation>
    <scope>NUCLEOTIDE SEQUENCE [LARGE SCALE GENOMIC DNA]</scope>
    <source>
        <strain evidence="3 4">KMM 520</strain>
    </source>
</reference>
<evidence type="ECO:0000313" key="4">
    <source>
        <dbReference type="Proteomes" id="UP000065261"/>
    </source>
</evidence>
<dbReference type="SMR" id="A0A0U2IT78"/>
<name>A0A0U2IT78_9GAMM</name>
<feature type="region of interest" description="Disordered" evidence="2">
    <location>
        <begin position="49"/>
        <end position="71"/>
    </location>
</feature>
<sequence>MNTIEHRLMELEAKVAFQDETIDILNDEIKVHQQLLAKMKRQTELLAEKIKESQSSSSMMSNEPEPPPPHY</sequence>
<dbReference type="PATRIC" id="fig|1315283.4.peg.3020"/>
<dbReference type="InterPro" id="IPR007236">
    <property type="entry name" value="SlyX"/>
</dbReference>
<dbReference type="PANTHER" id="PTHR36508:SF1">
    <property type="entry name" value="PROTEIN SLYX"/>
    <property type="match status" value="1"/>
</dbReference>
<dbReference type="PANTHER" id="PTHR36508">
    <property type="entry name" value="PROTEIN SLYX"/>
    <property type="match status" value="1"/>
</dbReference>
<dbReference type="Pfam" id="PF04102">
    <property type="entry name" value="SlyX"/>
    <property type="match status" value="1"/>
</dbReference>
<dbReference type="RefSeq" id="WP_011329530.1">
    <property type="nucleotide sequence ID" value="NZ_CP011034.1"/>
</dbReference>
<proteinExistence type="inferred from homology"/>
<dbReference type="Proteomes" id="UP000065261">
    <property type="component" value="Chromosome I"/>
</dbReference>